<sequence length="145" mass="16509">MSLNLIKLCVGAESIEDLETWIAFRLGEMRRAGEPAEQFHTTRMVPKRAEALLDGGSLYWVIKGNVQCRQRLVDIRPFTDADGIGRCHLVLDPRVVPTDWQPRRAFQGWRYLEPKDAPRDLGEGRAGWTALPTELRRELADLGLI</sequence>
<dbReference type="Pfam" id="PF07370">
    <property type="entry name" value="DUF1489"/>
    <property type="match status" value="1"/>
</dbReference>
<protein>
    <submittedName>
        <fullName evidence="1">DUF1489 family protein</fullName>
    </submittedName>
</protein>
<dbReference type="RefSeq" id="WP_126699548.1">
    <property type="nucleotide sequence ID" value="NZ_RWKW01000033.1"/>
</dbReference>
<name>A0A3R9YFW2_9HYPH</name>
<dbReference type="EMBL" id="RWKW01000033">
    <property type="protein sequence ID" value="RST86653.1"/>
    <property type="molecule type" value="Genomic_DNA"/>
</dbReference>
<keyword evidence="2" id="KW-1185">Reference proteome</keyword>
<proteinExistence type="predicted"/>
<dbReference type="InterPro" id="IPR008320">
    <property type="entry name" value="UCP032025"/>
</dbReference>
<dbReference type="Proteomes" id="UP000278398">
    <property type="component" value="Unassembled WGS sequence"/>
</dbReference>
<dbReference type="PIRSF" id="PIRSF032025">
    <property type="entry name" value="UCP032025"/>
    <property type="match status" value="1"/>
</dbReference>
<gene>
    <name evidence="1" type="ORF">EJC49_09265</name>
</gene>
<evidence type="ECO:0000313" key="2">
    <source>
        <dbReference type="Proteomes" id="UP000278398"/>
    </source>
</evidence>
<evidence type="ECO:0000313" key="1">
    <source>
        <dbReference type="EMBL" id="RST86653.1"/>
    </source>
</evidence>
<dbReference type="OrthoDB" id="9798292at2"/>
<reference evidence="1 2" key="1">
    <citation type="submission" date="2018-12" db="EMBL/GenBank/DDBJ databases">
        <title>Mesorhizobium carbonis sp. nov., isolated from coal mine water.</title>
        <authorList>
            <person name="Xin W."/>
            <person name="Xu Z."/>
            <person name="Xiang F."/>
            <person name="Zhang J."/>
            <person name="Xi L."/>
            <person name="Liu J."/>
        </authorList>
    </citation>
    <scope>NUCLEOTIDE SEQUENCE [LARGE SCALE GENOMIC DNA]</scope>
    <source>
        <strain evidence="1 2">B2.3</strain>
    </source>
</reference>
<accession>A0A3R9YFW2</accession>
<comment type="caution">
    <text evidence="1">The sequence shown here is derived from an EMBL/GenBank/DDBJ whole genome shotgun (WGS) entry which is preliminary data.</text>
</comment>
<dbReference type="AlphaFoldDB" id="A0A3R9YFW2"/>
<organism evidence="1 2">
    <name type="scientific">Aquibium carbonis</name>
    <dbReference type="NCBI Taxonomy" id="2495581"/>
    <lineage>
        <taxon>Bacteria</taxon>
        <taxon>Pseudomonadati</taxon>
        <taxon>Pseudomonadota</taxon>
        <taxon>Alphaproteobacteria</taxon>
        <taxon>Hyphomicrobiales</taxon>
        <taxon>Phyllobacteriaceae</taxon>
        <taxon>Aquibium</taxon>
    </lineage>
</organism>